<reference evidence="1" key="1">
    <citation type="submission" date="2021-02" db="EMBL/GenBank/DDBJ databases">
        <authorList>
            <person name="Nowell W R."/>
        </authorList>
    </citation>
    <scope>NUCLEOTIDE SEQUENCE</scope>
</reference>
<protein>
    <submittedName>
        <fullName evidence="1">Uncharacterized protein</fullName>
    </submittedName>
</protein>
<name>A0A814HLN4_9BILA</name>
<proteinExistence type="predicted"/>
<evidence type="ECO:0000313" key="2">
    <source>
        <dbReference type="EMBL" id="CAF3735163.1"/>
    </source>
</evidence>
<dbReference type="InterPro" id="IPR036322">
    <property type="entry name" value="WD40_repeat_dom_sf"/>
</dbReference>
<organism evidence="1 3">
    <name type="scientific">Adineta steineri</name>
    <dbReference type="NCBI Taxonomy" id="433720"/>
    <lineage>
        <taxon>Eukaryota</taxon>
        <taxon>Metazoa</taxon>
        <taxon>Spiralia</taxon>
        <taxon>Gnathifera</taxon>
        <taxon>Rotifera</taxon>
        <taxon>Eurotatoria</taxon>
        <taxon>Bdelloidea</taxon>
        <taxon>Adinetida</taxon>
        <taxon>Adinetidae</taxon>
        <taxon>Adineta</taxon>
    </lineage>
</organism>
<gene>
    <name evidence="2" type="ORF">OKA104_LOCUS14746</name>
    <name evidence="1" type="ORF">VCS650_LOCUS15293</name>
</gene>
<evidence type="ECO:0000313" key="1">
    <source>
        <dbReference type="EMBL" id="CAF1011555.1"/>
    </source>
</evidence>
<sequence>MFSAIANLDSNESLVVFDDNLQSIAIWTHTYLLIYIDITPSEHLLSLNLKNYSNEPTQDSILLHFNDKSLVVCRIKFDEVNKKGSVEMIPLDTADLFCRKNNFVASINTKQNQLNLRHLRSETLYKSIQIENECEQICLNETATYVFVVIKPRILFMYRVNNGQQMAKLFLYDSVISMRVNNDFIVFAINDRRLLTLMIADPNDPNVQKKIQALPSRNSQRQSQSTTLQLIQHVQKCADMDLNNLDDDDDDDDVEIMRPNYPRRLSVFRFVNHFQESNKNENENKLIESVPNDSLNEVEFSNNTSTTVTQQQIKHDMNDIHQKVIEYDQQQLTGVQLANVGNRNLKIINNYSVTSSTCSLF</sequence>
<dbReference type="EMBL" id="CAJNON010000132">
    <property type="protein sequence ID" value="CAF1011555.1"/>
    <property type="molecule type" value="Genomic_DNA"/>
</dbReference>
<accession>A0A814HLN4</accession>
<dbReference type="EMBL" id="CAJOAY010000789">
    <property type="protein sequence ID" value="CAF3735163.1"/>
    <property type="molecule type" value="Genomic_DNA"/>
</dbReference>
<dbReference type="AlphaFoldDB" id="A0A814HLN4"/>
<dbReference type="Proteomes" id="UP000663891">
    <property type="component" value="Unassembled WGS sequence"/>
</dbReference>
<dbReference type="Proteomes" id="UP000663881">
    <property type="component" value="Unassembled WGS sequence"/>
</dbReference>
<dbReference type="SUPFAM" id="SSF50978">
    <property type="entry name" value="WD40 repeat-like"/>
    <property type="match status" value="1"/>
</dbReference>
<evidence type="ECO:0000313" key="3">
    <source>
        <dbReference type="Proteomes" id="UP000663891"/>
    </source>
</evidence>
<comment type="caution">
    <text evidence="1">The sequence shown here is derived from an EMBL/GenBank/DDBJ whole genome shotgun (WGS) entry which is preliminary data.</text>
</comment>
<dbReference type="OrthoDB" id="10043003at2759"/>